<feature type="region of interest" description="Disordered" evidence="1">
    <location>
        <begin position="148"/>
        <end position="243"/>
    </location>
</feature>
<feature type="compositionally biased region" description="Basic and acidic residues" evidence="1">
    <location>
        <begin position="219"/>
        <end position="237"/>
    </location>
</feature>
<dbReference type="InterPro" id="IPR027417">
    <property type="entry name" value="P-loop_NTPase"/>
</dbReference>
<reference evidence="2" key="2">
    <citation type="submission" date="2013-10" db="EMBL/GenBank/DDBJ databases">
        <authorList>
            <person name="Aslett M."/>
        </authorList>
    </citation>
    <scope>NUCLEOTIDE SEQUENCE</scope>
    <source>
        <strain evidence="2">Houghton</strain>
    </source>
</reference>
<dbReference type="RefSeq" id="XP_013248742.1">
    <property type="nucleotide sequence ID" value="XM_013393288.1"/>
</dbReference>
<dbReference type="AlphaFoldDB" id="U6GSM4"/>
<name>U6GSM4_EIMAC</name>
<evidence type="ECO:0000313" key="2">
    <source>
        <dbReference type="EMBL" id="CDI81579.1"/>
    </source>
</evidence>
<evidence type="ECO:0000256" key="1">
    <source>
        <dbReference type="SAM" id="MobiDB-lite"/>
    </source>
</evidence>
<evidence type="ECO:0000313" key="3">
    <source>
        <dbReference type="Proteomes" id="UP000018050"/>
    </source>
</evidence>
<dbReference type="Proteomes" id="UP000018050">
    <property type="component" value="Unassembled WGS sequence"/>
</dbReference>
<feature type="non-terminal residue" evidence="2">
    <location>
        <position position="1"/>
    </location>
</feature>
<feature type="compositionally biased region" description="Low complexity" evidence="1">
    <location>
        <begin position="179"/>
        <end position="201"/>
    </location>
</feature>
<gene>
    <name evidence="2" type="ORF">EAH_00061890</name>
</gene>
<dbReference type="Gene3D" id="3.40.50.300">
    <property type="entry name" value="P-loop containing nucleotide triphosphate hydrolases"/>
    <property type="match status" value="1"/>
</dbReference>
<evidence type="ECO:0008006" key="4">
    <source>
        <dbReference type="Google" id="ProtNLM"/>
    </source>
</evidence>
<dbReference type="GeneID" id="25274259"/>
<reference evidence="2" key="1">
    <citation type="submission" date="2013-10" db="EMBL/GenBank/DDBJ databases">
        <title>Genomic analysis of the causative agents of coccidiosis in chickens.</title>
        <authorList>
            <person name="Reid A.J."/>
            <person name="Blake D."/>
            <person name="Billington K."/>
            <person name="Browne H."/>
            <person name="Dunn M."/>
            <person name="Hung S."/>
            <person name="Kawahara F."/>
            <person name="Miranda-Saavedra D."/>
            <person name="Mourier T."/>
            <person name="Nagra H."/>
            <person name="Otto T.D."/>
            <person name="Rawlings N."/>
            <person name="Sanchez A."/>
            <person name="Sanders M."/>
            <person name="Subramaniam C."/>
            <person name="Tay Y."/>
            <person name="Dear P."/>
            <person name="Doerig C."/>
            <person name="Gruber A."/>
            <person name="Parkinson J."/>
            <person name="Shirley M."/>
            <person name="Wan K.L."/>
            <person name="Berriman M."/>
            <person name="Tomley F."/>
            <person name="Pain A."/>
        </authorList>
    </citation>
    <scope>NUCLEOTIDE SEQUENCE</scope>
    <source>
        <strain evidence="2">Houghton</strain>
    </source>
</reference>
<dbReference type="VEuPathDB" id="ToxoDB:EAH_00061890"/>
<keyword evidence="3" id="KW-1185">Reference proteome</keyword>
<feature type="compositionally biased region" description="Low complexity" evidence="1">
    <location>
        <begin position="159"/>
        <end position="168"/>
    </location>
</feature>
<sequence>VLLSLVRTNRVGHLRDVRRLIVAVSRARLGLYVFGCWPLFSNCVELLPVFRQFAQQPLQLALHLEETEFRDTLKGHTEAIEKGMPPPPRGPVTYISGVEEMQQLVQQHAARRVAALKQQLLQQQPQQQQMLRPQQLEAAAETEAARLAALEPDHERRPLPGLRGLLGPEMQHPQHSPVAAAAAATESGAAGRAATAAATEASSERKDGQGEETAENEEEKEKDKETAAEQEREERTDTPAVSK</sequence>
<dbReference type="OrthoDB" id="331550at2759"/>
<dbReference type="EMBL" id="HG671707">
    <property type="protein sequence ID" value="CDI81579.1"/>
    <property type="molecule type" value="Genomic_DNA"/>
</dbReference>
<accession>U6GSM4</accession>
<proteinExistence type="predicted"/>
<protein>
    <recommendedName>
        <fullName evidence="4">DNA2/NAM7 helicase-like C-terminal domain-containing protein</fullName>
    </recommendedName>
</protein>
<organism evidence="2 3">
    <name type="scientific">Eimeria acervulina</name>
    <name type="common">Coccidian parasite</name>
    <dbReference type="NCBI Taxonomy" id="5801"/>
    <lineage>
        <taxon>Eukaryota</taxon>
        <taxon>Sar</taxon>
        <taxon>Alveolata</taxon>
        <taxon>Apicomplexa</taxon>
        <taxon>Conoidasida</taxon>
        <taxon>Coccidia</taxon>
        <taxon>Eucoccidiorida</taxon>
        <taxon>Eimeriorina</taxon>
        <taxon>Eimeriidae</taxon>
        <taxon>Eimeria</taxon>
    </lineage>
</organism>